<keyword evidence="3" id="KW-1185">Reference proteome</keyword>
<proteinExistence type="predicted"/>
<evidence type="ECO:0000259" key="1">
    <source>
        <dbReference type="PROSITE" id="PS50234"/>
    </source>
</evidence>
<dbReference type="InterPro" id="IPR036465">
    <property type="entry name" value="vWFA_dom_sf"/>
</dbReference>
<organism evidence="2 3">
    <name type="scientific">Linum trigynum</name>
    <dbReference type="NCBI Taxonomy" id="586398"/>
    <lineage>
        <taxon>Eukaryota</taxon>
        <taxon>Viridiplantae</taxon>
        <taxon>Streptophyta</taxon>
        <taxon>Embryophyta</taxon>
        <taxon>Tracheophyta</taxon>
        <taxon>Spermatophyta</taxon>
        <taxon>Magnoliopsida</taxon>
        <taxon>eudicotyledons</taxon>
        <taxon>Gunneridae</taxon>
        <taxon>Pentapetalae</taxon>
        <taxon>rosids</taxon>
        <taxon>fabids</taxon>
        <taxon>Malpighiales</taxon>
        <taxon>Linaceae</taxon>
        <taxon>Linum</taxon>
    </lineage>
</organism>
<reference evidence="2 3" key="1">
    <citation type="submission" date="2024-04" db="EMBL/GenBank/DDBJ databases">
        <authorList>
            <person name="Fracassetti M."/>
        </authorList>
    </citation>
    <scope>NUCLEOTIDE SEQUENCE [LARGE SCALE GENOMIC DNA]</scope>
</reference>
<name>A0AAV2GRG9_9ROSI</name>
<dbReference type="PANTHER" id="PTHR10579:SF55">
    <property type="entry name" value="E3 UBIQUITIN-PROTEIN LIGASE WAV3"/>
    <property type="match status" value="1"/>
</dbReference>
<evidence type="ECO:0000313" key="3">
    <source>
        <dbReference type="Proteomes" id="UP001497516"/>
    </source>
</evidence>
<dbReference type="InterPro" id="IPR051266">
    <property type="entry name" value="CLCR"/>
</dbReference>
<accession>A0AAV2GRG9</accession>
<gene>
    <name evidence="2" type="ORF">LTRI10_LOCUS52515</name>
</gene>
<dbReference type="PANTHER" id="PTHR10579">
    <property type="entry name" value="CALCIUM-ACTIVATED CHLORIDE CHANNEL REGULATOR"/>
    <property type="match status" value="1"/>
</dbReference>
<sequence length="162" mass="17676">MRRRKTIPKNSKDSSSIQLVPYAVALRVKAPPLLQASSNSAAAILNPSHRAPIDLVTVLDVSGSMTGGKMLMLKRAMRLVISSLGSADRLSIVAFSSVTKRLLPLRRMTTHGQRAARRIVDRLVCGQGSSVGEAMMKAAKVLEDRLVSDPLALMVLFLLHWY</sequence>
<dbReference type="SUPFAM" id="SSF53300">
    <property type="entry name" value="vWA-like"/>
    <property type="match status" value="1"/>
</dbReference>
<dbReference type="AlphaFoldDB" id="A0AAV2GRG9"/>
<dbReference type="Gene3D" id="3.40.50.410">
    <property type="entry name" value="von Willebrand factor, type A domain"/>
    <property type="match status" value="1"/>
</dbReference>
<evidence type="ECO:0000313" key="2">
    <source>
        <dbReference type="EMBL" id="CAL1413269.1"/>
    </source>
</evidence>
<dbReference type="Pfam" id="PF13519">
    <property type="entry name" value="VWA_2"/>
    <property type="match status" value="1"/>
</dbReference>
<dbReference type="Proteomes" id="UP001497516">
    <property type="component" value="Chromosome 9"/>
</dbReference>
<protein>
    <recommendedName>
        <fullName evidence="1">VWFA domain-containing protein</fullName>
    </recommendedName>
</protein>
<dbReference type="InterPro" id="IPR002035">
    <property type="entry name" value="VWF_A"/>
</dbReference>
<dbReference type="EMBL" id="OZ034822">
    <property type="protein sequence ID" value="CAL1413269.1"/>
    <property type="molecule type" value="Genomic_DNA"/>
</dbReference>
<feature type="domain" description="VWFA" evidence="1">
    <location>
        <begin position="54"/>
        <end position="159"/>
    </location>
</feature>
<dbReference type="PROSITE" id="PS50234">
    <property type="entry name" value="VWFA"/>
    <property type="match status" value="1"/>
</dbReference>